<protein>
    <recommendedName>
        <fullName evidence="4">Kelch domain-containing protein 4</fullName>
    </recommendedName>
</protein>
<feature type="compositionally biased region" description="Acidic residues" evidence="1">
    <location>
        <begin position="410"/>
        <end position="423"/>
    </location>
</feature>
<feature type="compositionally biased region" description="Basic and acidic residues" evidence="1">
    <location>
        <begin position="527"/>
        <end position="537"/>
    </location>
</feature>
<dbReference type="SUPFAM" id="SSF117281">
    <property type="entry name" value="Kelch motif"/>
    <property type="match status" value="1"/>
</dbReference>
<reference evidence="2" key="1">
    <citation type="submission" date="2023-05" db="EMBL/GenBank/DDBJ databases">
        <authorList>
            <person name="Stuckert A."/>
        </authorList>
    </citation>
    <scope>NUCLEOTIDE SEQUENCE</scope>
</reference>
<dbReference type="EMBL" id="CATNWA010015218">
    <property type="protein sequence ID" value="CAI9580813.1"/>
    <property type="molecule type" value="Genomic_DNA"/>
</dbReference>
<dbReference type="InterPro" id="IPR015915">
    <property type="entry name" value="Kelch-typ_b-propeller"/>
</dbReference>
<evidence type="ECO:0008006" key="4">
    <source>
        <dbReference type="Google" id="ProtNLM"/>
    </source>
</evidence>
<sequence>MGKKGKKEKKVKGAEKTAAKMEKKVSKRSKKEEEDLEALIAEFQSLDAKKTQVVETACAPPSPRLNASLTPHPEKDELILFGGEYFNGQKTFLYNELYIYNIKKNSWNKIDVPNPPPRRCAHQAVAVPQAGGQIWVFGGEFASPDGEQFYHYKDLWVLHLANKTWEHIKSTGGPSGRSGHRMLYTKRQLIVFGGFHESTRDYIYYNDLYTFNLDTFTWAKISPSGTGPSPRSGCQMTTTQDGNVVLYGGYSKQRVKKDVDKGTVHTDMFLLKMEGADKWTWTRLNPSGVKPNPRTGFAMAVGVNNRSVLFGGVFDEEEEESIEGDFFNDIYFYDQAKNRWFAGQLKGPKSERRKRRRGDKSVEAELAGSDEASAQYPAEPIEIIKEVVAEDGTVMTIKQVISSQAGPASDQEDSAEEEEDEKEETTGPRVEPCPRSNTMITVRQGLLYVYGGMFEVGDRQFTLNDFYCLDLHKMDEEWKVLVEMDPKTQEWLDESDSDGDDEGETEGAEGGAEEEEDEDDESDDDEHPAVEPKEKYSDYLARTEQYWIQLARTNLGSEGKEKKVLKVAHAMAKTFYEFRD</sequence>
<feature type="region of interest" description="Disordered" evidence="1">
    <location>
        <begin position="1"/>
        <end position="33"/>
    </location>
</feature>
<dbReference type="InterPro" id="IPR052588">
    <property type="entry name" value="Kelch_domain_protein"/>
</dbReference>
<dbReference type="Pfam" id="PF24681">
    <property type="entry name" value="Kelch_KLHDC2_KLHL20_DRC7"/>
    <property type="match status" value="1"/>
</dbReference>
<keyword evidence="3" id="KW-1185">Reference proteome</keyword>
<dbReference type="PANTHER" id="PTHR46063:SF1">
    <property type="entry name" value="KELCH DOMAIN-CONTAINING PROTEIN 4"/>
    <property type="match status" value="1"/>
</dbReference>
<evidence type="ECO:0000313" key="2">
    <source>
        <dbReference type="EMBL" id="CAI9580813.1"/>
    </source>
</evidence>
<comment type="caution">
    <text evidence="2">The sequence shown here is derived from an EMBL/GenBank/DDBJ whole genome shotgun (WGS) entry which is preliminary data.</text>
</comment>
<feature type="compositionally biased region" description="Basic and acidic residues" evidence="1">
    <location>
        <begin position="11"/>
        <end position="24"/>
    </location>
</feature>
<feature type="compositionally biased region" description="Basic residues" evidence="1">
    <location>
        <begin position="1"/>
        <end position="10"/>
    </location>
</feature>
<gene>
    <name evidence="2" type="ORF">SPARVUS_LOCUS9358398</name>
</gene>
<name>A0ABN9E866_9NEOB</name>
<organism evidence="2 3">
    <name type="scientific">Staurois parvus</name>
    <dbReference type="NCBI Taxonomy" id="386267"/>
    <lineage>
        <taxon>Eukaryota</taxon>
        <taxon>Metazoa</taxon>
        <taxon>Chordata</taxon>
        <taxon>Craniata</taxon>
        <taxon>Vertebrata</taxon>
        <taxon>Euteleostomi</taxon>
        <taxon>Amphibia</taxon>
        <taxon>Batrachia</taxon>
        <taxon>Anura</taxon>
        <taxon>Neobatrachia</taxon>
        <taxon>Ranoidea</taxon>
        <taxon>Ranidae</taxon>
        <taxon>Staurois</taxon>
    </lineage>
</organism>
<dbReference type="PANTHER" id="PTHR46063">
    <property type="entry name" value="KELCH DOMAIN-CONTAINING PROTEIN"/>
    <property type="match status" value="1"/>
</dbReference>
<dbReference type="Proteomes" id="UP001162483">
    <property type="component" value="Unassembled WGS sequence"/>
</dbReference>
<feature type="region of interest" description="Disordered" evidence="1">
    <location>
        <begin position="400"/>
        <end position="436"/>
    </location>
</feature>
<accession>A0ABN9E866</accession>
<evidence type="ECO:0000313" key="3">
    <source>
        <dbReference type="Proteomes" id="UP001162483"/>
    </source>
</evidence>
<proteinExistence type="predicted"/>
<dbReference type="Gene3D" id="2.120.10.80">
    <property type="entry name" value="Kelch-type beta propeller"/>
    <property type="match status" value="1"/>
</dbReference>
<feature type="region of interest" description="Disordered" evidence="1">
    <location>
        <begin position="490"/>
        <end position="537"/>
    </location>
</feature>
<feature type="compositionally biased region" description="Acidic residues" evidence="1">
    <location>
        <begin position="491"/>
        <end position="526"/>
    </location>
</feature>
<evidence type="ECO:0000256" key="1">
    <source>
        <dbReference type="SAM" id="MobiDB-lite"/>
    </source>
</evidence>
<feature type="region of interest" description="Disordered" evidence="1">
    <location>
        <begin position="344"/>
        <end position="373"/>
    </location>
</feature>